<evidence type="ECO:0000256" key="2">
    <source>
        <dbReference type="ARBA" id="ARBA00022676"/>
    </source>
</evidence>
<dbReference type="InterPro" id="IPR002213">
    <property type="entry name" value="UDP_glucos_trans"/>
</dbReference>
<keyword evidence="4" id="KW-1133">Transmembrane helix</keyword>
<name>A0A8S3W7T4_PARAO</name>
<evidence type="ECO:0000313" key="5">
    <source>
        <dbReference type="EMBL" id="CAG4945784.1"/>
    </source>
</evidence>
<protein>
    <submittedName>
        <fullName evidence="5">(apollo) hypothetical protein</fullName>
    </submittedName>
</protein>
<dbReference type="AlphaFoldDB" id="A0A8S3W7T4"/>
<gene>
    <name evidence="5" type="ORF">PAPOLLO_LOCUS3166</name>
</gene>
<dbReference type="Pfam" id="PF00201">
    <property type="entry name" value="UDPGT"/>
    <property type="match status" value="1"/>
</dbReference>
<keyword evidence="4" id="KW-0812">Transmembrane</keyword>
<evidence type="ECO:0000256" key="1">
    <source>
        <dbReference type="ARBA" id="ARBA00009995"/>
    </source>
</evidence>
<dbReference type="PANTHER" id="PTHR48043:SF114">
    <property type="entry name" value="IP04436P-RELATED"/>
    <property type="match status" value="1"/>
</dbReference>
<reference evidence="5" key="1">
    <citation type="submission" date="2021-04" db="EMBL/GenBank/DDBJ databases">
        <authorList>
            <person name="Tunstrom K."/>
        </authorList>
    </citation>
    <scope>NUCLEOTIDE SEQUENCE</scope>
</reference>
<evidence type="ECO:0000313" key="6">
    <source>
        <dbReference type="Proteomes" id="UP000691718"/>
    </source>
</evidence>
<proteinExistence type="inferred from homology"/>
<comment type="similarity">
    <text evidence="1">Belongs to the UDP-glycosyltransferase family.</text>
</comment>
<accession>A0A8S3W7T4</accession>
<feature type="transmembrane region" description="Helical" evidence="4">
    <location>
        <begin position="261"/>
        <end position="289"/>
    </location>
</feature>
<keyword evidence="2" id="KW-0328">Glycosyltransferase</keyword>
<evidence type="ECO:0000256" key="3">
    <source>
        <dbReference type="ARBA" id="ARBA00022679"/>
    </source>
</evidence>
<comment type="caution">
    <text evidence="5">The sequence shown here is derived from an EMBL/GenBank/DDBJ whole genome shotgun (WGS) entry which is preliminary data.</text>
</comment>
<dbReference type="PANTHER" id="PTHR48043">
    <property type="entry name" value="EG:EG0003.4 PROTEIN-RELATED"/>
    <property type="match status" value="1"/>
</dbReference>
<keyword evidence="3" id="KW-0808">Transferase</keyword>
<keyword evidence="4" id="KW-0472">Membrane</keyword>
<dbReference type="OrthoDB" id="5835829at2759"/>
<organism evidence="5 6">
    <name type="scientific">Parnassius apollo</name>
    <name type="common">Apollo butterfly</name>
    <name type="synonym">Papilio apollo</name>
    <dbReference type="NCBI Taxonomy" id="110799"/>
    <lineage>
        <taxon>Eukaryota</taxon>
        <taxon>Metazoa</taxon>
        <taxon>Ecdysozoa</taxon>
        <taxon>Arthropoda</taxon>
        <taxon>Hexapoda</taxon>
        <taxon>Insecta</taxon>
        <taxon>Pterygota</taxon>
        <taxon>Neoptera</taxon>
        <taxon>Endopterygota</taxon>
        <taxon>Lepidoptera</taxon>
        <taxon>Glossata</taxon>
        <taxon>Ditrysia</taxon>
        <taxon>Papilionoidea</taxon>
        <taxon>Papilionidae</taxon>
        <taxon>Parnassiinae</taxon>
        <taxon>Parnassini</taxon>
        <taxon>Parnassius</taxon>
        <taxon>Parnassius</taxon>
    </lineage>
</organism>
<sequence length="307" mass="34726">MLDDEDVQHLWKSKMKFDVVVVEQFNSDCALGLAYKLGAPTVGTSIVPANIIDVGGYHVAKPKPLPNELQKFIEESQHGVIYISFGSMLRAASIPKDKLQTILDALAKLPQRVIWKWEAKSLPGKPKNIFLSKWLPQNDILAHPNVLAFYSHCGLLGTTEAVYHGVPIIGMPMFGDQATNAGAIEESGFGVKINLEDLTKDNLLQKFKTVLDPNFRANVKLLSQAWHDRPISAMESAVYWTEFAARYHNFTFRTPAADVPFYQYMLLDIFFILFVMPLLTLFISMYYIYQVCLQRKSRPNGNSKKNH</sequence>
<keyword evidence="6" id="KW-1185">Reference proteome</keyword>
<dbReference type="FunFam" id="3.40.50.2000:FF:000050">
    <property type="entry name" value="UDP-glucuronosyltransferase"/>
    <property type="match status" value="1"/>
</dbReference>
<dbReference type="EMBL" id="CAJQZP010000209">
    <property type="protein sequence ID" value="CAG4945784.1"/>
    <property type="molecule type" value="Genomic_DNA"/>
</dbReference>
<dbReference type="GO" id="GO:0008194">
    <property type="term" value="F:UDP-glycosyltransferase activity"/>
    <property type="evidence" value="ECO:0007669"/>
    <property type="project" value="InterPro"/>
</dbReference>
<evidence type="ECO:0000256" key="4">
    <source>
        <dbReference type="SAM" id="Phobius"/>
    </source>
</evidence>
<dbReference type="CDD" id="cd03784">
    <property type="entry name" value="GT1_Gtf-like"/>
    <property type="match status" value="1"/>
</dbReference>
<dbReference type="Proteomes" id="UP000691718">
    <property type="component" value="Unassembled WGS sequence"/>
</dbReference>
<dbReference type="InterPro" id="IPR050271">
    <property type="entry name" value="UDP-glycosyltransferase"/>
</dbReference>